<dbReference type="NCBIfam" id="TIGR00026">
    <property type="entry name" value="hi_GC_TIGR00026"/>
    <property type="match status" value="1"/>
</dbReference>
<dbReference type="RefSeq" id="WP_062392954.1">
    <property type="nucleotide sequence ID" value="NZ_CP011853.1"/>
</dbReference>
<proteinExistence type="inferred from homology"/>
<evidence type="ECO:0000313" key="4">
    <source>
        <dbReference type="Proteomes" id="UP000063789"/>
    </source>
</evidence>
<dbReference type="InterPro" id="IPR004378">
    <property type="entry name" value="F420H2_quin_Rdtase"/>
</dbReference>
<dbReference type="Pfam" id="PF04075">
    <property type="entry name" value="F420H2_quin_red"/>
    <property type="match status" value="1"/>
</dbReference>
<evidence type="ECO:0000313" key="3">
    <source>
        <dbReference type="EMBL" id="ALG84950.1"/>
    </source>
</evidence>
<evidence type="ECO:0000256" key="1">
    <source>
        <dbReference type="ARBA" id="ARBA00008710"/>
    </source>
</evidence>
<dbReference type="AlphaFoldDB" id="A0A0N9NBL4"/>
<reference evidence="3 4" key="2">
    <citation type="journal article" date="2017" name="Int. J. Syst. Evol. Microbiol.">
        <title>Gordonia phthalatica sp. nov., a di-n-butyl phthalate-degrading bacterium isolated from activated sludge.</title>
        <authorList>
            <person name="Jin D."/>
            <person name="Kong X."/>
            <person name="Jia M."/>
            <person name="Yu X."/>
            <person name="Wang X."/>
            <person name="Zhuang X."/>
            <person name="Deng Y."/>
            <person name="Bai Z."/>
        </authorList>
    </citation>
    <scope>NUCLEOTIDE SEQUENCE [LARGE SCALE GENOMIC DNA]</scope>
    <source>
        <strain evidence="3 4">QH-11</strain>
    </source>
</reference>
<evidence type="ECO:0000256" key="2">
    <source>
        <dbReference type="ARBA" id="ARBA00049106"/>
    </source>
</evidence>
<name>A0A0N9NBL4_9ACTN</name>
<sequence length="156" mass="17178">MGLLTPVAVRIGAIEWLPRYLPYIVKIDVLIHFLTRGRYGLLRIAGLPGITMTIPGRKSGKPHSTHVLTAPDGDDWIVAGSFFGGPKTPAWVFNLRAADTMTVAVNGVETPMRPIELTGDDRAAGWQTLLGVWPNFTVYERRTSRTIPVFRLTPVA</sequence>
<accession>A0A0N9NBL4</accession>
<keyword evidence="4" id="KW-1185">Reference proteome</keyword>
<dbReference type="GO" id="GO:0016491">
    <property type="term" value="F:oxidoreductase activity"/>
    <property type="evidence" value="ECO:0007669"/>
    <property type="project" value="InterPro"/>
</dbReference>
<organism evidence="3 4">
    <name type="scientific">Gordonia phthalatica</name>
    <dbReference type="NCBI Taxonomy" id="1136941"/>
    <lineage>
        <taxon>Bacteria</taxon>
        <taxon>Bacillati</taxon>
        <taxon>Actinomycetota</taxon>
        <taxon>Actinomycetes</taxon>
        <taxon>Mycobacteriales</taxon>
        <taxon>Gordoniaceae</taxon>
        <taxon>Gordonia</taxon>
    </lineage>
</organism>
<evidence type="ECO:0008006" key="5">
    <source>
        <dbReference type="Google" id="ProtNLM"/>
    </source>
</evidence>
<comment type="catalytic activity">
    <reaction evidence="2">
        <text>oxidized coenzyme F420-(gamma-L-Glu)(n) + a quinol + H(+) = reduced coenzyme F420-(gamma-L-Glu)(n) + a quinone</text>
        <dbReference type="Rhea" id="RHEA:39663"/>
        <dbReference type="Rhea" id="RHEA-COMP:12939"/>
        <dbReference type="Rhea" id="RHEA-COMP:14378"/>
        <dbReference type="ChEBI" id="CHEBI:15378"/>
        <dbReference type="ChEBI" id="CHEBI:24646"/>
        <dbReference type="ChEBI" id="CHEBI:132124"/>
        <dbReference type="ChEBI" id="CHEBI:133980"/>
        <dbReference type="ChEBI" id="CHEBI:139511"/>
    </reaction>
</comment>
<dbReference type="PANTHER" id="PTHR39428:SF1">
    <property type="entry name" value="F420H(2)-DEPENDENT QUINONE REDUCTASE RV1261C"/>
    <property type="match status" value="1"/>
</dbReference>
<reference evidence="4" key="1">
    <citation type="submission" date="2015-06" db="EMBL/GenBank/DDBJ databases">
        <title>Complete genome sequence and metabolic analysis of phthalate degradation pathway in Gordonia sp. QH-11.</title>
        <authorList>
            <person name="Jin D."/>
            <person name="Kong X."/>
            <person name="Bai Z."/>
        </authorList>
    </citation>
    <scope>NUCLEOTIDE SEQUENCE [LARGE SCALE GENOMIC DNA]</scope>
    <source>
        <strain evidence="4">QH-11</strain>
    </source>
</reference>
<dbReference type="GO" id="GO:0070967">
    <property type="term" value="F:coenzyme F420 binding"/>
    <property type="evidence" value="ECO:0007669"/>
    <property type="project" value="TreeGrafter"/>
</dbReference>
<dbReference type="OrthoDB" id="8225825at2"/>
<protein>
    <recommendedName>
        <fullName evidence="5">Nitroreductase</fullName>
    </recommendedName>
</protein>
<comment type="similarity">
    <text evidence="1">Belongs to the F420H(2)-dependent quinone reductase family.</text>
</comment>
<dbReference type="KEGG" id="goq:ACH46_11155"/>
<dbReference type="STRING" id="1136941.ACH46_11155"/>
<dbReference type="PANTHER" id="PTHR39428">
    <property type="entry name" value="F420H(2)-DEPENDENT QUINONE REDUCTASE RV1261C"/>
    <property type="match status" value="1"/>
</dbReference>
<dbReference type="PATRIC" id="fig|1136941.3.peg.2277"/>
<dbReference type="EMBL" id="CP011853">
    <property type="protein sequence ID" value="ALG84950.1"/>
    <property type="molecule type" value="Genomic_DNA"/>
</dbReference>
<dbReference type="GO" id="GO:0005886">
    <property type="term" value="C:plasma membrane"/>
    <property type="evidence" value="ECO:0007669"/>
    <property type="project" value="TreeGrafter"/>
</dbReference>
<dbReference type="Proteomes" id="UP000063789">
    <property type="component" value="Chromosome"/>
</dbReference>
<dbReference type="Gene3D" id="2.30.110.10">
    <property type="entry name" value="Electron Transport, Fmn-binding Protein, Chain A"/>
    <property type="match status" value="1"/>
</dbReference>
<dbReference type="InterPro" id="IPR012349">
    <property type="entry name" value="Split_barrel_FMN-bd"/>
</dbReference>
<gene>
    <name evidence="3" type="ORF">ACH46_11155</name>
</gene>